<accession>A0A654ZQ72</accession>
<evidence type="ECO:0000313" key="1">
    <source>
        <dbReference type="EMBL" id="CFE39945.1"/>
    </source>
</evidence>
<dbReference type="EMBL" id="CFOE01000295">
    <property type="protein sequence ID" value="CFE39945.1"/>
    <property type="molecule type" value="Genomic_DNA"/>
</dbReference>
<gene>
    <name evidence="1" type="ORF">ERS007681_02319</name>
</gene>
<sequence>MGLAQITSLLLAGDVAPAQELAKRFTDFA</sequence>
<protein>
    <submittedName>
        <fullName evidence="1">Uncharacterized protein</fullName>
    </submittedName>
</protein>
<name>A0A654ZQ72_MYCTX</name>
<proteinExistence type="predicted"/>
<dbReference type="Proteomes" id="UP000048289">
    <property type="component" value="Unassembled WGS sequence"/>
</dbReference>
<organism evidence="1 2">
    <name type="scientific">Mycobacterium tuberculosis</name>
    <dbReference type="NCBI Taxonomy" id="1773"/>
    <lineage>
        <taxon>Bacteria</taxon>
        <taxon>Bacillati</taxon>
        <taxon>Actinomycetota</taxon>
        <taxon>Actinomycetes</taxon>
        <taxon>Mycobacteriales</taxon>
        <taxon>Mycobacteriaceae</taxon>
        <taxon>Mycobacterium</taxon>
        <taxon>Mycobacterium tuberculosis complex</taxon>
    </lineage>
</organism>
<reference evidence="1 2" key="1">
    <citation type="submission" date="2015-03" db="EMBL/GenBank/DDBJ databases">
        <authorList>
            <consortium name="Pathogen Informatics"/>
        </authorList>
    </citation>
    <scope>NUCLEOTIDE SEQUENCE [LARGE SCALE GENOMIC DNA]</scope>
    <source>
        <strain evidence="1 2">G09901357</strain>
    </source>
</reference>
<evidence type="ECO:0000313" key="2">
    <source>
        <dbReference type="Proteomes" id="UP000048289"/>
    </source>
</evidence>
<dbReference type="AlphaFoldDB" id="A0A654ZQ72"/>